<dbReference type="Proteomes" id="UP000178912">
    <property type="component" value="Unassembled WGS sequence"/>
</dbReference>
<organism evidence="1 2">
    <name type="scientific">Rhynchosporium agropyri</name>
    <dbReference type="NCBI Taxonomy" id="914238"/>
    <lineage>
        <taxon>Eukaryota</taxon>
        <taxon>Fungi</taxon>
        <taxon>Dikarya</taxon>
        <taxon>Ascomycota</taxon>
        <taxon>Pezizomycotina</taxon>
        <taxon>Leotiomycetes</taxon>
        <taxon>Helotiales</taxon>
        <taxon>Ploettnerulaceae</taxon>
        <taxon>Rhynchosporium</taxon>
    </lineage>
</organism>
<name>A0A1E1KRI4_9HELO</name>
<protein>
    <submittedName>
        <fullName evidence="1">Uncharacterized protein</fullName>
    </submittedName>
</protein>
<evidence type="ECO:0000313" key="2">
    <source>
        <dbReference type="Proteomes" id="UP000178912"/>
    </source>
</evidence>
<gene>
    <name evidence="1" type="ORF">RAG0_08588</name>
</gene>
<proteinExistence type="predicted"/>
<evidence type="ECO:0000313" key="1">
    <source>
        <dbReference type="EMBL" id="CZT00606.1"/>
    </source>
</evidence>
<sequence length="42" mass="5149">MQHRYGCTRMLPQMYSYASELHIMIKDFRSWELELGLLTRRS</sequence>
<dbReference type="AlphaFoldDB" id="A0A1E1KRI4"/>
<reference evidence="2" key="1">
    <citation type="submission" date="2016-03" db="EMBL/GenBank/DDBJ databases">
        <authorList>
            <person name="Guldener U."/>
        </authorList>
    </citation>
    <scope>NUCLEOTIDE SEQUENCE [LARGE SCALE GENOMIC DNA]</scope>
    <source>
        <strain evidence="2">04CH-RAC-A.6.1</strain>
    </source>
</reference>
<dbReference type="EMBL" id="FJUX01000046">
    <property type="protein sequence ID" value="CZT00606.1"/>
    <property type="molecule type" value="Genomic_DNA"/>
</dbReference>
<keyword evidence="2" id="KW-1185">Reference proteome</keyword>
<accession>A0A1E1KRI4</accession>